<feature type="coiled-coil region" evidence="1">
    <location>
        <begin position="74"/>
        <end position="108"/>
    </location>
</feature>
<evidence type="ECO:0000313" key="3">
    <source>
        <dbReference type="EMBL" id="KAK8176905.1"/>
    </source>
</evidence>
<feature type="compositionally biased region" description="Polar residues" evidence="2">
    <location>
        <begin position="23"/>
        <end position="38"/>
    </location>
</feature>
<dbReference type="EMBL" id="JBBWUH010000001">
    <property type="protein sequence ID" value="KAK8176905.1"/>
    <property type="molecule type" value="Genomic_DNA"/>
</dbReference>
<reference evidence="3 4" key="1">
    <citation type="journal article" date="2022" name="G3 (Bethesda)">
        <title>Enemy or ally: a genomic approach to elucidate the lifestyle of Phyllosticta citrichinaensis.</title>
        <authorList>
            <person name="Buijs V.A."/>
            <person name="Groenewald J.Z."/>
            <person name="Haridas S."/>
            <person name="LaButti K.M."/>
            <person name="Lipzen A."/>
            <person name="Martin F.M."/>
            <person name="Barry K."/>
            <person name="Grigoriev I.V."/>
            <person name="Crous P.W."/>
            <person name="Seidl M.F."/>
        </authorList>
    </citation>
    <scope>NUCLEOTIDE SEQUENCE [LARGE SCALE GENOMIC DNA]</scope>
    <source>
        <strain evidence="3 4">CBS 129764</strain>
    </source>
</reference>
<keyword evidence="1" id="KW-0175">Coiled coil</keyword>
<feature type="region of interest" description="Disordered" evidence="2">
    <location>
        <begin position="1"/>
        <end position="40"/>
    </location>
</feature>
<sequence length="330" mass="36431">MSTKEESGSESEFSEPEDLGMPTPSSGGSEAARETTSPAEVHQAMAHLLTFASQLNESTSQLFGNLSRFKEEAAAADTAELAKCKKETERLKRELSAQGNRIKLLEVERKATQAMLSATEKALAKARLPKFQPEQIGFFDPDLSVEEYGAGDFVSKGGVAFYRNVEPFLEAVIVAVRTIPVAIVRKNLHLCFIGSARTWYTSVLSHEERNALATGDALHDVADFLRRKWDRAAGQSITVQKDALKELEEMGLTVEGIRRAAISPTQFVIAAVREARRIGITTTYPQLILAYMRIDPELRVWICPPGANSSLNDFVLRVDRGVSSYINSHR</sequence>
<gene>
    <name evidence="3" type="ORF">IWX90DRAFT_1767</name>
</gene>
<evidence type="ECO:0000313" key="4">
    <source>
        <dbReference type="Proteomes" id="UP001456524"/>
    </source>
</evidence>
<accession>A0ABR1Y5A7</accession>
<dbReference type="Proteomes" id="UP001456524">
    <property type="component" value="Unassembled WGS sequence"/>
</dbReference>
<name>A0ABR1Y5A7_9PEZI</name>
<comment type="caution">
    <text evidence="3">The sequence shown here is derived from an EMBL/GenBank/DDBJ whole genome shotgun (WGS) entry which is preliminary data.</text>
</comment>
<proteinExistence type="predicted"/>
<keyword evidence="4" id="KW-1185">Reference proteome</keyword>
<organism evidence="3 4">
    <name type="scientific">Phyllosticta citrichinensis</name>
    <dbReference type="NCBI Taxonomy" id="1130410"/>
    <lineage>
        <taxon>Eukaryota</taxon>
        <taxon>Fungi</taxon>
        <taxon>Dikarya</taxon>
        <taxon>Ascomycota</taxon>
        <taxon>Pezizomycotina</taxon>
        <taxon>Dothideomycetes</taxon>
        <taxon>Dothideomycetes incertae sedis</taxon>
        <taxon>Botryosphaeriales</taxon>
        <taxon>Phyllostictaceae</taxon>
        <taxon>Phyllosticta</taxon>
    </lineage>
</organism>
<feature type="compositionally biased region" description="Acidic residues" evidence="2">
    <location>
        <begin position="8"/>
        <end position="18"/>
    </location>
</feature>
<evidence type="ECO:0000256" key="1">
    <source>
        <dbReference type="SAM" id="Coils"/>
    </source>
</evidence>
<evidence type="ECO:0000256" key="2">
    <source>
        <dbReference type="SAM" id="MobiDB-lite"/>
    </source>
</evidence>
<protein>
    <submittedName>
        <fullName evidence="3">Uncharacterized protein</fullName>
    </submittedName>
</protein>